<gene>
    <name evidence="2" type="ORF">COCCU_07190</name>
</gene>
<feature type="transmembrane region" description="Helical" evidence="1">
    <location>
        <begin position="7"/>
        <end position="24"/>
    </location>
</feature>
<sequence>MLASRMIPMIWFRLAVLIAFAIFVGWQGTWWVLGIAVVLMLITIWQLVRGYQEKNSLES</sequence>
<reference evidence="2 3" key="1">
    <citation type="submission" date="2019-11" db="EMBL/GenBank/DDBJ databases">
        <title>Complete genome sequence of Corynebacterium kalinowskii 1959, a novel Corynebacterium species isolated from soil of a small paddock in Vilsendorf, Germany.</title>
        <authorList>
            <person name="Schaffert L."/>
            <person name="Ruwe M."/>
            <person name="Milse J."/>
            <person name="Hanuschka K."/>
            <person name="Ortseifen V."/>
            <person name="Droste J."/>
            <person name="Brandt D."/>
            <person name="Schlueter L."/>
            <person name="Kutter Y."/>
            <person name="Vinke S."/>
            <person name="Viehoefer P."/>
            <person name="Jacob L."/>
            <person name="Luebke N.-C."/>
            <person name="Schulte-Berndt E."/>
            <person name="Hain C."/>
            <person name="Linder M."/>
            <person name="Schmidt P."/>
            <person name="Wollenschlaeger L."/>
            <person name="Luttermann T."/>
            <person name="Thieme E."/>
            <person name="Hassa J."/>
            <person name="Haak M."/>
            <person name="Wittchen M."/>
            <person name="Mentz A."/>
            <person name="Persicke M."/>
            <person name="Busche T."/>
            <person name="Ruckert C."/>
        </authorList>
    </citation>
    <scope>NUCLEOTIDE SEQUENCE [LARGE SCALE GENOMIC DNA]</scope>
    <source>
        <strain evidence="2 3">2039</strain>
    </source>
</reference>
<keyword evidence="3" id="KW-1185">Reference proteome</keyword>
<keyword evidence="1" id="KW-0812">Transmembrane</keyword>
<dbReference type="RefSeq" id="WP_156230872.1">
    <property type="nucleotide sequence ID" value="NZ_CP046455.1"/>
</dbReference>
<dbReference type="Proteomes" id="UP000424462">
    <property type="component" value="Chromosome"/>
</dbReference>
<keyword evidence="1" id="KW-0472">Membrane</keyword>
<evidence type="ECO:0000256" key="1">
    <source>
        <dbReference type="SAM" id="Phobius"/>
    </source>
</evidence>
<organism evidence="2 3">
    <name type="scientific">Corynebacterium occultum</name>
    <dbReference type="NCBI Taxonomy" id="2675219"/>
    <lineage>
        <taxon>Bacteria</taxon>
        <taxon>Bacillati</taxon>
        <taxon>Actinomycetota</taxon>
        <taxon>Actinomycetes</taxon>
        <taxon>Mycobacteriales</taxon>
        <taxon>Corynebacteriaceae</taxon>
        <taxon>Corynebacterium</taxon>
    </lineage>
</organism>
<feature type="transmembrane region" description="Helical" evidence="1">
    <location>
        <begin position="30"/>
        <end position="48"/>
    </location>
</feature>
<evidence type="ECO:0000313" key="3">
    <source>
        <dbReference type="Proteomes" id="UP000424462"/>
    </source>
</evidence>
<keyword evidence="1" id="KW-1133">Transmembrane helix</keyword>
<name>A0A6B8VP76_9CORY</name>
<dbReference type="AlphaFoldDB" id="A0A6B8VP76"/>
<dbReference type="EMBL" id="CP046455">
    <property type="protein sequence ID" value="QGU07372.1"/>
    <property type="molecule type" value="Genomic_DNA"/>
</dbReference>
<dbReference type="KEGG" id="cok:COCCU_07190"/>
<protein>
    <submittedName>
        <fullName evidence="2">Uncharacterized protein</fullName>
    </submittedName>
</protein>
<evidence type="ECO:0000313" key="2">
    <source>
        <dbReference type="EMBL" id="QGU07372.1"/>
    </source>
</evidence>
<proteinExistence type="predicted"/>
<accession>A0A6B8VP76</accession>